<protein>
    <submittedName>
        <fullName evidence="2">Uncharacterized protein</fullName>
    </submittedName>
</protein>
<comment type="caution">
    <text evidence="2">The sequence shown here is derived from an EMBL/GenBank/DDBJ whole genome shotgun (WGS) entry which is preliminary data.</text>
</comment>
<feature type="region of interest" description="Disordered" evidence="1">
    <location>
        <begin position="98"/>
        <end position="119"/>
    </location>
</feature>
<dbReference type="Proteomes" id="UP000828251">
    <property type="component" value="Unassembled WGS sequence"/>
</dbReference>
<keyword evidence="3" id="KW-1185">Reference proteome</keyword>
<evidence type="ECO:0000256" key="1">
    <source>
        <dbReference type="SAM" id="MobiDB-lite"/>
    </source>
</evidence>
<proteinExistence type="predicted"/>
<sequence>MRFNKRVLLIDLKQKITTPWTRIAIYCPTEIENPSLCHGFDFDLNVYWEDQSGYEGSLQTPKNPNCGGCSYNISILCPRLKIHPEVLDTVADKDKRFGIEDQSHHDNEDFSEPDLDEIPKGIDDEGVVEGEDCVLTYSPTIEDIFGSNLRNTGDRPGQLSIVTLKCTPLPMEAARSLHVRAGDDT</sequence>
<feature type="compositionally biased region" description="Basic and acidic residues" evidence="1">
    <location>
        <begin position="98"/>
        <end position="108"/>
    </location>
</feature>
<name>A0A9D4AL11_9ROSI</name>
<evidence type="ECO:0000313" key="2">
    <source>
        <dbReference type="EMBL" id="KAH1129019.1"/>
    </source>
</evidence>
<accession>A0A9D4AL11</accession>
<dbReference type="EMBL" id="JAIQCV010000001">
    <property type="protein sequence ID" value="KAH1129019.1"/>
    <property type="molecule type" value="Genomic_DNA"/>
</dbReference>
<evidence type="ECO:0000313" key="3">
    <source>
        <dbReference type="Proteomes" id="UP000828251"/>
    </source>
</evidence>
<gene>
    <name evidence="2" type="ORF">J1N35_000397</name>
</gene>
<organism evidence="2 3">
    <name type="scientific">Gossypium stocksii</name>
    <dbReference type="NCBI Taxonomy" id="47602"/>
    <lineage>
        <taxon>Eukaryota</taxon>
        <taxon>Viridiplantae</taxon>
        <taxon>Streptophyta</taxon>
        <taxon>Embryophyta</taxon>
        <taxon>Tracheophyta</taxon>
        <taxon>Spermatophyta</taxon>
        <taxon>Magnoliopsida</taxon>
        <taxon>eudicotyledons</taxon>
        <taxon>Gunneridae</taxon>
        <taxon>Pentapetalae</taxon>
        <taxon>rosids</taxon>
        <taxon>malvids</taxon>
        <taxon>Malvales</taxon>
        <taxon>Malvaceae</taxon>
        <taxon>Malvoideae</taxon>
        <taxon>Gossypium</taxon>
    </lineage>
</organism>
<reference evidence="2 3" key="1">
    <citation type="journal article" date="2021" name="Plant Biotechnol. J.">
        <title>Multi-omics assisted identification of the key and species-specific regulatory components of drought-tolerant mechanisms in Gossypium stocksii.</title>
        <authorList>
            <person name="Yu D."/>
            <person name="Ke L."/>
            <person name="Zhang D."/>
            <person name="Wu Y."/>
            <person name="Sun Y."/>
            <person name="Mei J."/>
            <person name="Sun J."/>
            <person name="Sun Y."/>
        </authorList>
    </citation>
    <scope>NUCLEOTIDE SEQUENCE [LARGE SCALE GENOMIC DNA]</scope>
    <source>
        <strain evidence="3">cv. E1</strain>
        <tissue evidence="2">Leaf</tissue>
    </source>
</reference>
<dbReference type="AlphaFoldDB" id="A0A9D4AL11"/>